<comment type="caution">
    <text evidence="2">The sequence shown here is derived from an EMBL/GenBank/DDBJ whole genome shotgun (WGS) entry which is preliminary data.</text>
</comment>
<sequence length="186" mass="20471">MAARSRAHRNELRGERKPPEDRGTGETPGIPERFGPRGRKTLPPSRGTEDRIAAPSKGKMTPSLFGAPATGFDWQKHGHGLKEVDEGASGTRSAFCFDPHSLKTPGNGARCAFGLSKKPGRACFGWAPPCHEGPQGFFRSQPGFSRVLTLEFFKRLRIEVFVDSRRETVETSEASRVLRHQDTPTS</sequence>
<evidence type="ECO:0000313" key="2">
    <source>
        <dbReference type="EMBL" id="KAG0719325.1"/>
    </source>
</evidence>
<keyword evidence="3" id="KW-1185">Reference proteome</keyword>
<feature type="compositionally biased region" description="Basic and acidic residues" evidence="1">
    <location>
        <begin position="8"/>
        <end position="24"/>
    </location>
</feature>
<accession>A0A8J5CSN6</accession>
<protein>
    <submittedName>
        <fullName evidence="2">Uncharacterized protein</fullName>
    </submittedName>
</protein>
<dbReference type="Proteomes" id="UP000770661">
    <property type="component" value="Unassembled WGS sequence"/>
</dbReference>
<dbReference type="AlphaFoldDB" id="A0A8J5CSN6"/>
<dbReference type="EMBL" id="JACEEZ010014722">
    <property type="protein sequence ID" value="KAG0719325.1"/>
    <property type="molecule type" value="Genomic_DNA"/>
</dbReference>
<name>A0A8J5CSN6_CHIOP</name>
<proteinExistence type="predicted"/>
<organism evidence="2 3">
    <name type="scientific">Chionoecetes opilio</name>
    <name type="common">Atlantic snow crab</name>
    <name type="synonym">Cancer opilio</name>
    <dbReference type="NCBI Taxonomy" id="41210"/>
    <lineage>
        <taxon>Eukaryota</taxon>
        <taxon>Metazoa</taxon>
        <taxon>Ecdysozoa</taxon>
        <taxon>Arthropoda</taxon>
        <taxon>Crustacea</taxon>
        <taxon>Multicrustacea</taxon>
        <taxon>Malacostraca</taxon>
        <taxon>Eumalacostraca</taxon>
        <taxon>Eucarida</taxon>
        <taxon>Decapoda</taxon>
        <taxon>Pleocyemata</taxon>
        <taxon>Brachyura</taxon>
        <taxon>Eubrachyura</taxon>
        <taxon>Majoidea</taxon>
        <taxon>Majidae</taxon>
        <taxon>Chionoecetes</taxon>
    </lineage>
</organism>
<reference evidence="2" key="1">
    <citation type="submission" date="2020-07" db="EMBL/GenBank/DDBJ databases">
        <title>The High-quality genome of the commercially important snow crab, Chionoecetes opilio.</title>
        <authorList>
            <person name="Jeong J.-H."/>
            <person name="Ryu S."/>
        </authorList>
    </citation>
    <scope>NUCLEOTIDE SEQUENCE</scope>
    <source>
        <strain evidence="2">MADBK_172401_WGS</strain>
        <tissue evidence="2">Digestive gland</tissue>
    </source>
</reference>
<evidence type="ECO:0000313" key="3">
    <source>
        <dbReference type="Proteomes" id="UP000770661"/>
    </source>
</evidence>
<gene>
    <name evidence="2" type="ORF">GWK47_050739</name>
</gene>
<evidence type="ECO:0000256" key="1">
    <source>
        <dbReference type="SAM" id="MobiDB-lite"/>
    </source>
</evidence>
<feature type="region of interest" description="Disordered" evidence="1">
    <location>
        <begin position="1"/>
        <end position="63"/>
    </location>
</feature>